<name>A0A183DYL4_9BILA</name>
<dbReference type="AlphaFoldDB" id="A0A183DYL4"/>
<feature type="region of interest" description="Disordered" evidence="1">
    <location>
        <begin position="57"/>
        <end position="84"/>
    </location>
</feature>
<evidence type="ECO:0000313" key="4">
    <source>
        <dbReference type="WBParaSite" id="GPUH_0001382001-mRNA-1"/>
    </source>
</evidence>
<sequence length="238" mass="26083">MKFSGTLAAAHLREDLLGYQVASCARCRYPLLDIENPLDSVESGAGAGAGHSVLSSYDDQANSTSDQREFGPLSENPALIDPTIDPTASFSDQGEFELPPPMSELSSAVADAAASRNISQLLLYNLCLLLDASVVRLIDIESVLIFCSCELVDLRSVSCRSCHMLDLIPDGRYCVDAQRAWHAPQQRCLLNRCLRADADCGLEWQLLEVCLARKGDLMAPRRRARNWESEKGFACNIT</sequence>
<protein>
    <submittedName>
        <fullName evidence="2 4">Uncharacterized protein</fullName>
    </submittedName>
</protein>
<dbReference type="OrthoDB" id="5867769at2759"/>
<evidence type="ECO:0000313" key="2">
    <source>
        <dbReference type="EMBL" id="VDN23014.1"/>
    </source>
</evidence>
<dbReference type="WBParaSite" id="GPUH_0001382001-mRNA-1">
    <property type="protein sequence ID" value="GPUH_0001382001-mRNA-1"/>
    <property type="gene ID" value="GPUH_0001382001"/>
</dbReference>
<keyword evidence="3" id="KW-1185">Reference proteome</keyword>
<reference evidence="4" key="1">
    <citation type="submission" date="2016-06" db="UniProtKB">
        <authorList>
            <consortium name="WormBaseParasite"/>
        </authorList>
    </citation>
    <scope>IDENTIFICATION</scope>
</reference>
<dbReference type="EMBL" id="UYRT01080582">
    <property type="protein sequence ID" value="VDN23014.1"/>
    <property type="molecule type" value="Genomic_DNA"/>
</dbReference>
<reference evidence="2 3" key="2">
    <citation type="submission" date="2018-11" db="EMBL/GenBank/DDBJ databases">
        <authorList>
            <consortium name="Pathogen Informatics"/>
        </authorList>
    </citation>
    <scope>NUCLEOTIDE SEQUENCE [LARGE SCALE GENOMIC DNA]</scope>
</reference>
<proteinExistence type="predicted"/>
<evidence type="ECO:0000256" key="1">
    <source>
        <dbReference type="SAM" id="MobiDB-lite"/>
    </source>
</evidence>
<accession>A0A183DYL4</accession>
<gene>
    <name evidence="2" type="ORF">GPUH_LOCUS13805</name>
</gene>
<dbReference type="Proteomes" id="UP000271098">
    <property type="component" value="Unassembled WGS sequence"/>
</dbReference>
<organism evidence="4">
    <name type="scientific">Gongylonema pulchrum</name>
    <dbReference type="NCBI Taxonomy" id="637853"/>
    <lineage>
        <taxon>Eukaryota</taxon>
        <taxon>Metazoa</taxon>
        <taxon>Ecdysozoa</taxon>
        <taxon>Nematoda</taxon>
        <taxon>Chromadorea</taxon>
        <taxon>Rhabditida</taxon>
        <taxon>Spirurina</taxon>
        <taxon>Spiruromorpha</taxon>
        <taxon>Spiruroidea</taxon>
        <taxon>Gongylonematidae</taxon>
        <taxon>Gongylonema</taxon>
    </lineage>
</organism>
<evidence type="ECO:0000313" key="3">
    <source>
        <dbReference type="Proteomes" id="UP000271098"/>
    </source>
</evidence>